<evidence type="ECO:0008006" key="4">
    <source>
        <dbReference type="Google" id="ProtNLM"/>
    </source>
</evidence>
<evidence type="ECO:0000313" key="2">
    <source>
        <dbReference type="EMBL" id="MDI1489337.1"/>
    </source>
</evidence>
<dbReference type="Proteomes" id="UP001161017">
    <property type="component" value="Unassembled WGS sequence"/>
</dbReference>
<reference evidence="2" key="1">
    <citation type="journal article" date="2023" name="Genome Biol. Evol.">
        <title>First Whole Genome Sequence and Flow Cytometry Genome Size Data for the Lichen-Forming Fungus Ramalina farinacea (Ascomycota).</title>
        <authorList>
            <person name="Llewellyn T."/>
            <person name="Mian S."/>
            <person name="Hill R."/>
            <person name="Leitch I.J."/>
            <person name="Gaya E."/>
        </authorList>
    </citation>
    <scope>NUCLEOTIDE SEQUENCE</scope>
    <source>
        <strain evidence="2">LIQ254RAFAR</strain>
    </source>
</reference>
<gene>
    <name evidence="2" type="ORF">OHK93_008615</name>
</gene>
<dbReference type="InterPro" id="IPR025187">
    <property type="entry name" value="DUF4112"/>
</dbReference>
<dbReference type="PANTHER" id="PTHR35519:SF2">
    <property type="entry name" value="PH DOMAIN PROTEIN"/>
    <property type="match status" value="1"/>
</dbReference>
<organism evidence="2 3">
    <name type="scientific">Ramalina farinacea</name>
    <dbReference type="NCBI Taxonomy" id="258253"/>
    <lineage>
        <taxon>Eukaryota</taxon>
        <taxon>Fungi</taxon>
        <taxon>Dikarya</taxon>
        <taxon>Ascomycota</taxon>
        <taxon>Pezizomycotina</taxon>
        <taxon>Lecanoromycetes</taxon>
        <taxon>OSLEUM clade</taxon>
        <taxon>Lecanoromycetidae</taxon>
        <taxon>Lecanorales</taxon>
        <taxon>Lecanorineae</taxon>
        <taxon>Ramalinaceae</taxon>
        <taxon>Ramalina</taxon>
    </lineage>
</organism>
<accession>A0AA43QNV3</accession>
<name>A0AA43QNV3_9LECA</name>
<protein>
    <recommendedName>
        <fullName evidence="4">PH domain-containing protein</fullName>
    </recommendedName>
</protein>
<dbReference type="EMBL" id="JAPUFD010000009">
    <property type="protein sequence ID" value="MDI1489337.1"/>
    <property type="molecule type" value="Genomic_DNA"/>
</dbReference>
<sequence>MYAGKTAGKMLFKKGGKGGDGKGHKDDKFSSKDEVSSDFLQQWIRILIPSFLKGPYYYIGPVYDKHTLKPLRDRKGRLVIKEQKKSKAYFMAQGIPEADAELLVKIKKRAMLLDGGRKVAGLPIPVGLSAAIGLIPAAGDAVDGLLAFLLTRTARGVTDGLDPWIQKRMMANVAFDVIIGLTPVLGDIADMLYKCNTRNTVLLEKMLRDRAKKAMRAAEEEYKMHHGHPGGAHDPHPNHPARLAGSEDSDSSRGTPNGSIGAMEMQEQPKRSWTGGFRSKSGQKKNGLVTTAPAQSNPPPHSNSRQRPNDMIVDGARFANVPARSDSHQPPKGRANAEGGRFINSRDLL</sequence>
<dbReference type="AlphaFoldDB" id="A0AA43QNV3"/>
<keyword evidence="3" id="KW-1185">Reference proteome</keyword>
<evidence type="ECO:0000313" key="3">
    <source>
        <dbReference type="Proteomes" id="UP001161017"/>
    </source>
</evidence>
<comment type="caution">
    <text evidence="2">The sequence shown here is derived from an EMBL/GenBank/DDBJ whole genome shotgun (WGS) entry which is preliminary data.</text>
</comment>
<evidence type="ECO:0000256" key="1">
    <source>
        <dbReference type="SAM" id="MobiDB-lite"/>
    </source>
</evidence>
<dbReference type="PANTHER" id="PTHR35519">
    <property type="entry name" value="MEMBRANE PROTEINS"/>
    <property type="match status" value="1"/>
</dbReference>
<dbReference type="Pfam" id="PF13430">
    <property type="entry name" value="DUF4112"/>
    <property type="match status" value="1"/>
</dbReference>
<proteinExistence type="predicted"/>
<feature type="region of interest" description="Disordered" evidence="1">
    <location>
        <begin position="222"/>
        <end position="349"/>
    </location>
</feature>